<dbReference type="Pfam" id="PF24517">
    <property type="entry name" value="CBM96"/>
    <property type="match status" value="1"/>
</dbReference>
<accession>A0ABV5LNU9</accession>
<feature type="domain" description="Carbohydrate-binding module family 96" evidence="4">
    <location>
        <begin position="93"/>
        <end position="227"/>
    </location>
</feature>
<comment type="subcellular location">
    <subcellularLocation>
        <location evidence="1">Secreted</location>
    </subcellularLocation>
</comment>
<dbReference type="InterPro" id="IPR055372">
    <property type="entry name" value="CBM96"/>
</dbReference>
<keyword evidence="2" id="KW-0964">Secreted</keyword>
<proteinExistence type="predicted"/>
<keyword evidence="3" id="KW-0732">Signal</keyword>
<evidence type="ECO:0000256" key="3">
    <source>
        <dbReference type="ARBA" id="ARBA00022729"/>
    </source>
</evidence>
<dbReference type="RefSeq" id="WP_380139945.1">
    <property type="nucleotide sequence ID" value="NZ_JBHLUI010000012.1"/>
</dbReference>
<keyword evidence="6" id="KW-1185">Reference proteome</keyword>
<reference evidence="5 6" key="1">
    <citation type="submission" date="2024-09" db="EMBL/GenBank/DDBJ databases">
        <authorList>
            <person name="Sun Q."/>
            <person name="Mori K."/>
        </authorList>
    </citation>
    <scope>NUCLEOTIDE SEQUENCE [LARGE SCALE GENOMIC DNA]</scope>
    <source>
        <strain evidence="5 6">TISTR 1856</strain>
    </source>
</reference>
<name>A0ABV5LNU9_9ACTN</name>
<dbReference type="EMBL" id="JBHMDM010000001">
    <property type="protein sequence ID" value="MFB9375769.1"/>
    <property type="molecule type" value="Genomic_DNA"/>
</dbReference>
<evidence type="ECO:0000256" key="1">
    <source>
        <dbReference type="ARBA" id="ARBA00004613"/>
    </source>
</evidence>
<organism evidence="5 6">
    <name type="scientific">Kineococcus gynurae</name>
    <dbReference type="NCBI Taxonomy" id="452979"/>
    <lineage>
        <taxon>Bacteria</taxon>
        <taxon>Bacillati</taxon>
        <taxon>Actinomycetota</taxon>
        <taxon>Actinomycetes</taxon>
        <taxon>Kineosporiales</taxon>
        <taxon>Kineosporiaceae</taxon>
        <taxon>Kineococcus</taxon>
    </lineage>
</organism>
<dbReference type="Proteomes" id="UP001589748">
    <property type="component" value="Unassembled WGS sequence"/>
</dbReference>
<evidence type="ECO:0000313" key="6">
    <source>
        <dbReference type="Proteomes" id="UP001589748"/>
    </source>
</evidence>
<evidence type="ECO:0000256" key="2">
    <source>
        <dbReference type="ARBA" id="ARBA00022525"/>
    </source>
</evidence>
<gene>
    <name evidence="5" type="ORF">ACFFVI_02195</name>
</gene>
<dbReference type="NCBIfam" id="NF033679">
    <property type="entry name" value="DNRLRE_dom"/>
    <property type="match status" value="1"/>
</dbReference>
<evidence type="ECO:0000259" key="4">
    <source>
        <dbReference type="Pfam" id="PF24517"/>
    </source>
</evidence>
<protein>
    <submittedName>
        <fullName evidence="5">DNRLRE domain-containing protein</fullName>
    </submittedName>
</protein>
<evidence type="ECO:0000313" key="5">
    <source>
        <dbReference type="EMBL" id="MFB9375769.1"/>
    </source>
</evidence>
<comment type="caution">
    <text evidence="5">The sequence shown here is derived from an EMBL/GenBank/DDBJ whole genome shotgun (WGS) entry which is preliminary data.</text>
</comment>
<sequence>MEFVDSTGTVIATYGGGKAYDSSSNEVGEPATAPVATRLLAVAPATGAGRGTATVEVSVDPTWVGDNARVFPVTIDPHIATGSGFSGTTASGSTGSADAYVDEAFPTTAEGVQDANRLLMGVRPINGANKNSATLLYFNLGDLVGSENTITAASLSLWNNYSYSCTAYGVRVDAALTPWNASTVTWNTGPQGAGTPVIRSFARGYSSSCAAGSESFDVRNIVQQWSNGTAGYYSGRANNGFVLTADGTGHHRLQAVQLR</sequence>